<sequence>MEKLLKQCSELIINIARELKEKHVPSERATGKEGLFDQFNAANGFSGNNIKTGLQKIAPEIKWSYAEFDVARQSSGDVKGLYWVCDAIDGAVHFLQDFYPWCITLTLMDDQQPLMALIYDAEREELFTVIKGKGALLNGKALTVNHKAVLSDAIVSTVHPTNIPEEMDLVNKTLQSVNHMMPKVFALRLLGPASLQLAYVAAGRIDAFWEYGNDIYDWLAGALLVEEAGGKALIHDSGIIAANKPLYQALRKLL</sequence>
<dbReference type="GO" id="GO:0006020">
    <property type="term" value="P:inositol metabolic process"/>
    <property type="evidence" value="ECO:0007669"/>
    <property type="project" value="TreeGrafter"/>
</dbReference>
<dbReference type="Gene3D" id="3.40.190.80">
    <property type="match status" value="1"/>
</dbReference>
<dbReference type="OrthoDB" id="9772456at2"/>
<dbReference type="GO" id="GO:0046872">
    <property type="term" value="F:metal ion binding"/>
    <property type="evidence" value="ECO:0007669"/>
    <property type="project" value="UniProtKB-KW"/>
</dbReference>
<evidence type="ECO:0000313" key="2">
    <source>
        <dbReference type="EMBL" id="SHG11543.1"/>
    </source>
</evidence>
<protein>
    <submittedName>
        <fullName evidence="2">Myo-inositol-1(Or 4)-monophosphatase</fullName>
    </submittedName>
</protein>
<gene>
    <name evidence="2" type="ORF">SAMN04488522_104526</name>
</gene>
<dbReference type="PRINTS" id="PR00377">
    <property type="entry name" value="IMPHPHTASES"/>
</dbReference>
<dbReference type="EMBL" id="FQUQ01000004">
    <property type="protein sequence ID" value="SHG11543.1"/>
    <property type="molecule type" value="Genomic_DNA"/>
</dbReference>
<evidence type="ECO:0000313" key="3">
    <source>
        <dbReference type="Proteomes" id="UP000184287"/>
    </source>
</evidence>
<dbReference type="AlphaFoldDB" id="A0A1M5H6M6"/>
<dbReference type="InterPro" id="IPR000760">
    <property type="entry name" value="Inositol_monophosphatase-like"/>
</dbReference>
<keyword evidence="3" id="KW-1185">Reference proteome</keyword>
<dbReference type="RefSeq" id="WP_073233190.1">
    <property type="nucleotide sequence ID" value="NZ_FQUQ01000004.1"/>
</dbReference>
<proteinExistence type="predicted"/>
<dbReference type="Proteomes" id="UP000184287">
    <property type="component" value="Unassembled WGS sequence"/>
</dbReference>
<dbReference type="PANTHER" id="PTHR20854">
    <property type="entry name" value="INOSITOL MONOPHOSPHATASE"/>
    <property type="match status" value="1"/>
</dbReference>
<accession>A0A1M5H6M6</accession>
<feature type="binding site" evidence="1">
    <location>
        <position position="86"/>
    </location>
    <ligand>
        <name>Mg(2+)</name>
        <dbReference type="ChEBI" id="CHEBI:18420"/>
        <label>1</label>
        <note>catalytic</note>
    </ligand>
</feature>
<evidence type="ECO:0000256" key="1">
    <source>
        <dbReference type="PIRSR" id="PIRSR600760-2"/>
    </source>
</evidence>
<name>A0A1M5H6M6_9SPHI</name>
<keyword evidence="1" id="KW-0479">Metal-binding</keyword>
<dbReference type="STRING" id="288992.SAMN04488522_104526"/>
<dbReference type="GO" id="GO:0007165">
    <property type="term" value="P:signal transduction"/>
    <property type="evidence" value="ECO:0007669"/>
    <property type="project" value="TreeGrafter"/>
</dbReference>
<feature type="binding site" evidence="1">
    <location>
        <position position="88"/>
    </location>
    <ligand>
        <name>Mg(2+)</name>
        <dbReference type="ChEBI" id="CHEBI:18420"/>
        <label>1</label>
        <note>catalytic</note>
    </ligand>
</feature>
<organism evidence="2 3">
    <name type="scientific">Pedobacter caeni</name>
    <dbReference type="NCBI Taxonomy" id="288992"/>
    <lineage>
        <taxon>Bacteria</taxon>
        <taxon>Pseudomonadati</taxon>
        <taxon>Bacteroidota</taxon>
        <taxon>Sphingobacteriia</taxon>
        <taxon>Sphingobacteriales</taxon>
        <taxon>Sphingobacteriaceae</taxon>
        <taxon>Pedobacter</taxon>
    </lineage>
</organism>
<comment type="cofactor">
    <cofactor evidence="1">
        <name>Mg(2+)</name>
        <dbReference type="ChEBI" id="CHEBI:18420"/>
    </cofactor>
</comment>
<dbReference type="SUPFAM" id="SSF56655">
    <property type="entry name" value="Carbohydrate phosphatase"/>
    <property type="match status" value="1"/>
</dbReference>
<dbReference type="GO" id="GO:0008934">
    <property type="term" value="F:inositol monophosphate 1-phosphatase activity"/>
    <property type="evidence" value="ECO:0007669"/>
    <property type="project" value="TreeGrafter"/>
</dbReference>
<feature type="binding site" evidence="1">
    <location>
        <position position="89"/>
    </location>
    <ligand>
        <name>Mg(2+)</name>
        <dbReference type="ChEBI" id="CHEBI:18420"/>
        <label>1</label>
        <note>catalytic</note>
    </ligand>
</feature>
<reference evidence="3" key="1">
    <citation type="submission" date="2016-11" db="EMBL/GenBank/DDBJ databases">
        <authorList>
            <person name="Varghese N."/>
            <person name="Submissions S."/>
        </authorList>
    </citation>
    <scope>NUCLEOTIDE SEQUENCE [LARGE SCALE GENOMIC DNA]</scope>
    <source>
        <strain evidence="3">DSM 16990</strain>
    </source>
</reference>
<dbReference type="PANTHER" id="PTHR20854:SF4">
    <property type="entry name" value="INOSITOL-1-MONOPHOSPHATASE-RELATED"/>
    <property type="match status" value="1"/>
</dbReference>
<dbReference type="Gene3D" id="3.30.540.10">
    <property type="entry name" value="Fructose-1,6-Bisphosphatase, subunit A, domain 1"/>
    <property type="match status" value="1"/>
</dbReference>
<keyword evidence="1" id="KW-0460">Magnesium</keyword>
<dbReference type="Pfam" id="PF00459">
    <property type="entry name" value="Inositol_P"/>
    <property type="match status" value="1"/>
</dbReference>
<feature type="binding site" evidence="1">
    <location>
        <position position="217"/>
    </location>
    <ligand>
        <name>Mg(2+)</name>
        <dbReference type="ChEBI" id="CHEBI:18420"/>
        <label>1</label>
        <note>catalytic</note>
    </ligand>
</feature>